<protein>
    <submittedName>
        <fullName evidence="1">Uncharacterized protein</fullName>
    </submittedName>
</protein>
<dbReference type="Proteomes" id="UP001597362">
    <property type="component" value="Unassembled WGS sequence"/>
</dbReference>
<reference evidence="2" key="1">
    <citation type="journal article" date="2019" name="Int. J. Syst. Evol. Microbiol.">
        <title>The Global Catalogue of Microorganisms (GCM) 10K type strain sequencing project: providing services to taxonomists for standard genome sequencing and annotation.</title>
        <authorList>
            <consortium name="The Broad Institute Genomics Platform"/>
            <consortium name="The Broad Institute Genome Sequencing Center for Infectious Disease"/>
            <person name="Wu L."/>
            <person name="Ma J."/>
        </authorList>
    </citation>
    <scope>NUCLEOTIDE SEQUENCE [LARGE SCALE GENOMIC DNA]</scope>
    <source>
        <strain evidence="2">GH52</strain>
    </source>
</reference>
<gene>
    <name evidence="1" type="ORF">ACFSJH_00015</name>
</gene>
<sequence>MSISNDKTVNNNHHTTIRTEVPILFTTWNRQTLTATLLHIEAKQINVNSDAKITITIQLDFTTCQHMLHNYFFHTLPGCFIANTDFTPGQWITATLLLQPGIAKTLLASSNDAETVLAALLSDQLPNNGTSPLLDESYWFLLEASQLVELPIALQSQVLLRQSIRTNWLTLLYATAINKHVITTNLSLLPQITQHLNAEQLNYEEMDDDLLRIAFESVKQQRWLLLLHVDQKNQTIETYSIFPQLISVAEQPTLALQLLQLQQQLESGSFELDQDGELRFRLALACPSNKVERTAFQTLLGSQMQVMKLLQQVVQMGK</sequence>
<organism evidence="1 2">
    <name type="scientific">Paenibacillus yanchengensis</name>
    <dbReference type="NCBI Taxonomy" id="2035833"/>
    <lineage>
        <taxon>Bacteria</taxon>
        <taxon>Bacillati</taxon>
        <taxon>Bacillota</taxon>
        <taxon>Bacilli</taxon>
        <taxon>Bacillales</taxon>
        <taxon>Paenibacillaceae</taxon>
        <taxon>Paenibacillus</taxon>
    </lineage>
</organism>
<dbReference type="EMBL" id="JBHUHO010000001">
    <property type="protein sequence ID" value="MFD2114139.1"/>
    <property type="molecule type" value="Genomic_DNA"/>
</dbReference>
<evidence type="ECO:0000313" key="1">
    <source>
        <dbReference type="EMBL" id="MFD2114139.1"/>
    </source>
</evidence>
<evidence type="ECO:0000313" key="2">
    <source>
        <dbReference type="Proteomes" id="UP001597362"/>
    </source>
</evidence>
<dbReference type="RefSeq" id="WP_377769115.1">
    <property type="nucleotide sequence ID" value="NZ_JBHUHO010000001.1"/>
</dbReference>
<proteinExistence type="predicted"/>
<accession>A0ABW4YFB3</accession>
<name>A0ABW4YFB3_9BACL</name>
<comment type="caution">
    <text evidence="1">The sequence shown here is derived from an EMBL/GenBank/DDBJ whole genome shotgun (WGS) entry which is preliminary data.</text>
</comment>
<keyword evidence="2" id="KW-1185">Reference proteome</keyword>